<evidence type="ECO:0000313" key="2">
    <source>
        <dbReference type="Proteomes" id="UP000018208"/>
    </source>
</evidence>
<protein>
    <submittedName>
        <fullName evidence="1">Uncharacterized protein</fullName>
    </submittedName>
</protein>
<comment type="caution">
    <text evidence="1">The sequence shown here is derived from an EMBL/GenBank/DDBJ whole genome shotgun (WGS) entry which is preliminary data.</text>
</comment>
<proteinExistence type="predicted"/>
<reference evidence="1 2" key="1">
    <citation type="journal article" date="2014" name="PLoS Genet.">
        <title>The Genome of Spironucleus salmonicida Highlights a Fish Pathogen Adapted to Fluctuating Environments.</title>
        <authorList>
            <person name="Xu F."/>
            <person name="Jerlstrom-Hultqvist J."/>
            <person name="Einarsson E."/>
            <person name="Astvaldsson A."/>
            <person name="Svard S.G."/>
            <person name="Andersson J.O."/>
        </authorList>
    </citation>
    <scope>NUCLEOTIDE SEQUENCE [LARGE SCALE GENOMIC DNA]</scope>
    <source>
        <strain evidence="1 2">ATCC 50377</strain>
    </source>
</reference>
<dbReference type="KEGG" id="ssao:94300251"/>
<name>A0A9P8LPY1_9EUKA</name>
<accession>A0A9P8LPY1</accession>
<sequence length="135" mass="15957">MVKFINIKLLIEENKRDDLAFIEVIVNNEPIKITNETSTKQKFESNKVYNKVEQIRLLNKDKQVIAVLPQELTQQNYYNTPDVLSTKQAYSKYIIINKIETCQFGTYYKQIQYLLDEKQVKAIQAIEPASRELYF</sequence>
<gene>
    <name evidence="1" type="ORF">SS50377_26228</name>
</gene>
<dbReference type="GeneID" id="94300251"/>
<evidence type="ECO:0000313" key="1">
    <source>
        <dbReference type="EMBL" id="KAH0572026.1"/>
    </source>
</evidence>
<dbReference type="EMBL" id="AUWU02000006">
    <property type="protein sequence ID" value="KAH0572026.1"/>
    <property type="molecule type" value="Genomic_DNA"/>
</dbReference>
<keyword evidence="2" id="KW-1185">Reference proteome</keyword>
<dbReference type="Proteomes" id="UP000018208">
    <property type="component" value="Unassembled WGS sequence"/>
</dbReference>
<dbReference type="RefSeq" id="XP_067762799.1">
    <property type="nucleotide sequence ID" value="XM_067910043.1"/>
</dbReference>
<organism evidence="1 2">
    <name type="scientific">Spironucleus salmonicida</name>
    <dbReference type="NCBI Taxonomy" id="348837"/>
    <lineage>
        <taxon>Eukaryota</taxon>
        <taxon>Metamonada</taxon>
        <taxon>Diplomonadida</taxon>
        <taxon>Hexamitidae</taxon>
        <taxon>Hexamitinae</taxon>
        <taxon>Spironucleus</taxon>
    </lineage>
</organism>
<dbReference type="AlphaFoldDB" id="A0A9P8LPY1"/>